<dbReference type="Gene3D" id="2.40.128.20">
    <property type="match status" value="1"/>
</dbReference>
<comment type="similarity">
    <text evidence="1">Belongs to the calycin superfamily. Fatty-acid binding protein (FABP) family.</text>
</comment>
<dbReference type="InterPro" id="IPR000463">
    <property type="entry name" value="Fatty_acid-bd"/>
</dbReference>
<evidence type="ECO:0000259" key="6">
    <source>
        <dbReference type="Pfam" id="PF00061"/>
    </source>
</evidence>
<keyword evidence="8" id="KW-1185">Reference proteome</keyword>
<evidence type="ECO:0000256" key="2">
    <source>
        <dbReference type="ARBA" id="ARBA00023121"/>
    </source>
</evidence>
<dbReference type="PRINTS" id="PR00178">
    <property type="entry name" value="FATTYACIDBP"/>
</dbReference>
<name>A0A6G0Z437_APHCR</name>
<dbReference type="InterPro" id="IPR031259">
    <property type="entry name" value="ILBP"/>
</dbReference>
<sequence length="135" mass="15354">MSLIFDKKFKLDSSEKFDDYMKALGVGMMTRKLGNTVSPVVELTKSDDGKLVLSSNSTFKNSSIAFKLNEEFDEETPDGRKVKSLIVQDGNKLIHTQKCDKHNDTTIVREFEPEQLKMVLTVDDITCTRIYKPVQ</sequence>
<evidence type="ECO:0000256" key="3">
    <source>
        <dbReference type="ARBA" id="ARBA00057009"/>
    </source>
</evidence>
<dbReference type="OrthoDB" id="354351at2759"/>
<feature type="domain" description="Lipocalin/cytosolic fatty-acid binding" evidence="6">
    <location>
        <begin position="9"/>
        <end position="132"/>
    </location>
</feature>
<evidence type="ECO:0000256" key="4">
    <source>
        <dbReference type="ARBA" id="ARBA00072951"/>
    </source>
</evidence>
<reference evidence="7 8" key="1">
    <citation type="submission" date="2019-08" db="EMBL/GenBank/DDBJ databases">
        <title>Whole genome of Aphis craccivora.</title>
        <authorList>
            <person name="Voronova N.V."/>
            <person name="Shulinski R.S."/>
            <person name="Bandarenka Y.V."/>
            <person name="Zhorov D.G."/>
            <person name="Warner D."/>
        </authorList>
    </citation>
    <scope>NUCLEOTIDE SEQUENCE [LARGE SCALE GENOMIC DNA]</scope>
    <source>
        <strain evidence="7">180601</strain>
        <tissue evidence="7">Whole Body</tissue>
    </source>
</reference>
<comment type="caution">
    <text evidence="7">The sequence shown here is derived from an EMBL/GenBank/DDBJ whole genome shotgun (WGS) entry which is preliminary data.</text>
</comment>
<proteinExistence type="inferred from homology"/>
<keyword evidence="2" id="KW-0446">Lipid-binding</keyword>
<evidence type="ECO:0000313" key="8">
    <source>
        <dbReference type="Proteomes" id="UP000478052"/>
    </source>
</evidence>
<gene>
    <name evidence="7" type="ORF">FWK35_00013489</name>
</gene>
<dbReference type="EMBL" id="VUJU01001413">
    <property type="protein sequence ID" value="KAF0765379.1"/>
    <property type="molecule type" value="Genomic_DNA"/>
</dbReference>
<dbReference type="PANTHER" id="PTHR11955">
    <property type="entry name" value="FATTY ACID BINDING PROTEIN"/>
    <property type="match status" value="1"/>
</dbReference>
<evidence type="ECO:0000256" key="1">
    <source>
        <dbReference type="ARBA" id="ARBA00008390"/>
    </source>
</evidence>
<evidence type="ECO:0000256" key="5">
    <source>
        <dbReference type="ARBA" id="ARBA00081149"/>
    </source>
</evidence>
<evidence type="ECO:0000313" key="7">
    <source>
        <dbReference type="EMBL" id="KAF0765379.1"/>
    </source>
</evidence>
<accession>A0A6G0Z437</accession>
<dbReference type="Pfam" id="PF00061">
    <property type="entry name" value="Lipocalin"/>
    <property type="match status" value="1"/>
</dbReference>
<dbReference type="GO" id="GO:0005504">
    <property type="term" value="F:fatty acid binding"/>
    <property type="evidence" value="ECO:0007669"/>
    <property type="project" value="UniProtKB-ARBA"/>
</dbReference>
<comment type="function">
    <text evidence="3">Binds fatty acids in a 1:1 molar ratio.</text>
</comment>
<dbReference type="AlphaFoldDB" id="A0A6G0Z437"/>
<dbReference type="SUPFAM" id="SSF50814">
    <property type="entry name" value="Lipocalins"/>
    <property type="match status" value="1"/>
</dbReference>
<dbReference type="FunFam" id="2.40.128.20:FF:000001">
    <property type="entry name" value="Fatty acid-binding protein, adipocyte"/>
    <property type="match status" value="1"/>
</dbReference>
<organism evidence="7 8">
    <name type="scientific">Aphis craccivora</name>
    <name type="common">Cowpea aphid</name>
    <dbReference type="NCBI Taxonomy" id="307492"/>
    <lineage>
        <taxon>Eukaryota</taxon>
        <taxon>Metazoa</taxon>
        <taxon>Ecdysozoa</taxon>
        <taxon>Arthropoda</taxon>
        <taxon>Hexapoda</taxon>
        <taxon>Insecta</taxon>
        <taxon>Pterygota</taxon>
        <taxon>Neoptera</taxon>
        <taxon>Paraneoptera</taxon>
        <taxon>Hemiptera</taxon>
        <taxon>Sternorrhyncha</taxon>
        <taxon>Aphidomorpha</taxon>
        <taxon>Aphidoidea</taxon>
        <taxon>Aphididae</taxon>
        <taxon>Aphidini</taxon>
        <taxon>Aphis</taxon>
        <taxon>Aphis</taxon>
    </lineage>
</organism>
<dbReference type="InterPro" id="IPR012674">
    <property type="entry name" value="Calycin"/>
</dbReference>
<dbReference type="Proteomes" id="UP000478052">
    <property type="component" value="Unassembled WGS sequence"/>
</dbReference>
<protein>
    <recommendedName>
        <fullName evidence="4">Fatty acid-binding protein, muscle</fullName>
    </recommendedName>
    <alternativeName>
        <fullName evidence="5">M-FABP</fullName>
    </alternativeName>
</protein>
<dbReference type="InterPro" id="IPR000566">
    <property type="entry name" value="Lipocln_cytosolic_FA-bd_dom"/>
</dbReference>